<reference evidence="1" key="1">
    <citation type="journal article" date="2018" name="Genome Biol.">
        <title>SKESA: strategic k-mer extension for scrupulous assemblies.</title>
        <authorList>
            <person name="Souvorov A."/>
            <person name="Agarwala R."/>
            <person name="Lipman D.J."/>
        </authorList>
    </citation>
    <scope>NUCLEOTIDE SEQUENCE</scope>
    <source>
        <strain evidence="1">Salmonella enterica</strain>
    </source>
</reference>
<proteinExistence type="predicted"/>
<dbReference type="AlphaFoldDB" id="A0A6Y4F5N8"/>
<reference evidence="1" key="2">
    <citation type="submission" date="2019-10" db="EMBL/GenBank/DDBJ databases">
        <authorList>
            <consortium name="NCBI Pathogen Detection Project"/>
        </authorList>
    </citation>
    <scope>NUCLEOTIDE SEQUENCE</scope>
    <source>
        <strain evidence="1">Salmonella enterica</strain>
    </source>
</reference>
<protein>
    <submittedName>
        <fullName evidence="1">Uncharacterized protein</fullName>
    </submittedName>
</protein>
<evidence type="ECO:0000313" key="1">
    <source>
        <dbReference type="EMBL" id="HAB5588784.1"/>
    </source>
</evidence>
<gene>
    <name evidence="1" type="ORF">GB227_22755</name>
</gene>
<organism evidence="1">
    <name type="scientific">Salmonella muenchen</name>
    <dbReference type="NCBI Taxonomy" id="596"/>
    <lineage>
        <taxon>Bacteria</taxon>
        <taxon>Pseudomonadati</taxon>
        <taxon>Pseudomonadota</taxon>
        <taxon>Gammaproteobacteria</taxon>
        <taxon>Enterobacterales</taxon>
        <taxon>Enterobacteriaceae</taxon>
        <taxon>Salmonella</taxon>
    </lineage>
</organism>
<accession>A0A6Y4F5N8</accession>
<name>A0A6Y4F5N8_SALMU</name>
<dbReference type="EMBL" id="DAAHCN010000017">
    <property type="protein sequence ID" value="HAB5588784.1"/>
    <property type="molecule type" value="Genomic_DNA"/>
</dbReference>
<comment type="caution">
    <text evidence="1">The sequence shown here is derived from an EMBL/GenBank/DDBJ whole genome shotgun (WGS) entry which is preliminary data.</text>
</comment>
<sequence length="77" mass="8636">MNKETKVFKCNPHADISDYKDLVLSDKEIEALLQKGKTGEGKKTDMRTGLGVVLPSRILGIEQLTEITYDLHSEDTE</sequence>